<evidence type="ECO:0000256" key="3">
    <source>
        <dbReference type="RuleBase" id="RU361117"/>
    </source>
</evidence>
<comment type="similarity">
    <text evidence="3">Belongs to the trehalose phosphatase family.</text>
</comment>
<dbReference type="OrthoDB" id="9816160at2"/>
<dbReference type="Proteomes" id="UP000288547">
    <property type="component" value="Unassembled WGS sequence"/>
</dbReference>
<dbReference type="PANTHER" id="PTHR43768">
    <property type="entry name" value="TREHALOSE 6-PHOSPHATE PHOSPHATASE"/>
    <property type="match status" value="1"/>
</dbReference>
<dbReference type="SUPFAM" id="SSF56784">
    <property type="entry name" value="HAD-like"/>
    <property type="match status" value="1"/>
</dbReference>
<gene>
    <name evidence="4" type="primary">otsB</name>
    <name evidence="4" type="ORF">ELQ90_08085</name>
</gene>
<dbReference type="InterPro" id="IPR036412">
    <property type="entry name" value="HAD-like_sf"/>
</dbReference>
<keyword evidence="3" id="KW-0479">Metal-binding</keyword>
<dbReference type="GO" id="GO:0004805">
    <property type="term" value="F:trehalose-phosphatase activity"/>
    <property type="evidence" value="ECO:0007669"/>
    <property type="project" value="UniProtKB-EC"/>
</dbReference>
<comment type="cofactor">
    <cofactor evidence="3">
        <name>Mg(2+)</name>
        <dbReference type="ChEBI" id="CHEBI:18420"/>
    </cofactor>
</comment>
<organism evidence="4 5">
    <name type="scientific">Labedella phragmitis</name>
    <dbReference type="NCBI Taxonomy" id="2498849"/>
    <lineage>
        <taxon>Bacteria</taxon>
        <taxon>Bacillati</taxon>
        <taxon>Actinomycetota</taxon>
        <taxon>Actinomycetes</taxon>
        <taxon>Micrococcales</taxon>
        <taxon>Microbacteriaceae</taxon>
        <taxon>Labedella</taxon>
    </lineage>
</organism>
<dbReference type="EC" id="3.1.3.12" evidence="3"/>
<reference evidence="4 5" key="1">
    <citation type="submission" date="2018-12" db="EMBL/GenBank/DDBJ databases">
        <authorList>
            <person name="Li F."/>
        </authorList>
    </citation>
    <scope>NUCLEOTIDE SEQUENCE [LARGE SCALE GENOMIC DNA]</scope>
    <source>
        <strain evidence="4 5">11W25H-1</strain>
    </source>
</reference>
<sequence>MTLERPLDTALSRLAGTGVLLVALDFDGNVSPHVDDPAGARPLPEAARAIEQLASLARTSVALVSGRAIDSLVEVSGVGDDVLLSGSHGGEYRMEVGAPPLSLSDEELEVVARLGDILREVAAQHPGTEVESKPAGHALHLRNADAETAIDAQHVVRRRVLNELSGITARPGKDVEEFSVLAATKGDAIARLRDHVGATGVFYSGDDLTDEDAFRVLLDGDVGVKVGAGDTLAPFRVPSPDAIAAVLTRLVELRGAVVGGE</sequence>
<keyword evidence="1 3" id="KW-0378">Hydrolase</keyword>
<dbReference type="InterPro" id="IPR003337">
    <property type="entry name" value="Trehalose_PPase"/>
</dbReference>
<dbReference type="GO" id="GO:0046872">
    <property type="term" value="F:metal ion binding"/>
    <property type="evidence" value="ECO:0007669"/>
    <property type="project" value="UniProtKB-KW"/>
</dbReference>
<dbReference type="Pfam" id="PF02358">
    <property type="entry name" value="Trehalose_PPase"/>
    <property type="match status" value="1"/>
</dbReference>
<comment type="function">
    <text evidence="2 3">Removes the phosphate from trehalose 6-phosphate to produce free trehalose.</text>
</comment>
<dbReference type="PANTHER" id="PTHR43768:SF3">
    <property type="entry name" value="TREHALOSE 6-PHOSPHATE PHOSPHATASE"/>
    <property type="match status" value="1"/>
</dbReference>
<proteinExistence type="inferred from homology"/>
<dbReference type="AlphaFoldDB" id="A0A444PVW4"/>
<dbReference type="EMBL" id="RZNB01000002">
    <property type="protein sequence ID" value="RWZ52016.1"/>
    <property type="molecule type" value="Genomic_DNA"/>
</dbReference>
<dbReference type="UniPathway" id="UPA00299"/>
<dbReference type="Gene3D" id="3.30.70.1020">
    <property type="entry name" value="Trehalose-6-phosphate phosphatase related protein, domain 2"/>
    <property type="match status" value="1"/>
</dbReference>
<dbReference type="RefSeq" id="WP_128494727.1">
    <property type="nucleotide sequence ID" value="NZ_RZNB01000002.1"/>
</dbReference>
<keyword evidence="5" id="KW-1185">Reference proteome</keyword>
<evidence type="ECO:0000313" key="4">
    <source>
        <dbReference type="EMBL" id="RWZ52016.1"/>
    </source>
</evidence>
<dbReference type="NCBIfam" id="TIGR00685">
    <property type="entry name" value="T6PP"/>
    <property type="match status" value="1"/>
</dbReference>
<comment type="pathway">
    <text evidence="3">Glycan biosynthesis; trehalose biosynthesis.</text>
</comment>
<dbReference type="InterPro" id="IPR023214">
    <property type="entry name" value="HAD_sf"/>
</dbReference>
<keyword evidence="3" id="KW-0460">Magnesium</keyword>
<dbReference type="InterPro" id="IPR044651">
    <property type="entry name" value="OTSB-like"/>
</dbReference>
<accession>A0A444PVW4</accession>
<protein>
    <recommendedName>
        <fullName evidence="3">Trehalose 6-phosphate phosphatase</fullName>
        <ecNumber evidence="3">3.1.3.12</ecNumber>
    </recommendedName>
</protein>
<comment type="caution">
    <text evidence="4">The sequence shown here is derived from an EMBL/GenBank/DDBJ whole genome shotgun (WGS) entry which is preliminary data.</text>
</comment>
<evidence type="ECO:0000256" key="2">
    <source>
        <dbReference type="ARBA" id="ARBA00024179"/>
    </source>
</evidence>
<comment type="catalytic activity">
    <reaction evidence="3">
        <text>alpha,alpha-trehalose 6-phosphate + H2O = alpha,alpha-trehalose + phosphate</text>
        <dbReference type="Rhea" id="RHEA:23420"/>
        <dbReference type="ChEBI" id="CHEBI:15377"/>
        <dbReference type="ChEBI" id="CHEBI:16551"/>
        <dbReference type="ChEBI" id="CHEBI:43474"/>
        <dbReference type="ChEBI" id="CHEBI:58429"/>
        <dbReference type="EC" id="3.1.3.12"/>
    </reaction>
</comment>
<dbReference type="GO" id="GO:0005992">
    <property type="term" value="P:trehalose biosynthetic process"/>
    <property type="evidence" value="ECO:0007669"/>
    <property type="project" value="UniProtKB-UniPathway"/>
</dbReference>
<evidence type="ECO:0000313" key="5">
    <source>
        <dbReference type="Proteomes" id="UP000288547"/>
    </source>
</evidence>
<dbReference type="Gene3D" id="3.40.50.1000">
    <property type="entry name" value="HAD superfamily/HAD-like"/>
    <property type="match status" value="1"/>
</dbReference>
<name>A0A444PVW4_9MICO</name>
<evidence type="ECO:0000256" key="1">
    <source>
        <dbReference type="ARBA" id="ARBA00022801"/>
    </source>
</evidence>